<evidence type="ECO:0000313" key="2">
    <source>
        <dbReference type="Proteomes" id="UP000610124"/>
    </source>
</evidence>
<accession>A0A8H9HWM0</accession>
<dbReference type="EMBL" id="BMUB01000012">
    <property type="protein sequence ID" value="GGU90485.1"/>
    <property type="molecule type" value="Genomic_DNA"/>
</dbReference>
<organism evidence="1 2">
    <name type="scientific">Kitasatospora aureofaciens</name>
    <name type="common">Streptomyces aureofaciens</name>
    <dbReference type="NCBI Taxonomy" id="1894"/>
    <lineage>
        <taxon>Bacteria</taxon>
        <taxon>Bacillati</taxon>
        <taxon>Actinomycetota</taxon>
        <taxon>Actinomycetes</taxon>
        <taxon>Kitasatosporales</taxon>
        <taxon>Streptomycetaceae</taxon>
        <taxon>Kitasatospora</taxon>
    </lineage>
</organism>
<reference evidence="1" key="2">
    <citation type="submission" date="2020-09" db="EMBL/GenBank/DDBJ databases">
        <authorList>
            <person name="Sun Q."/>
            <person name="Ohkuma M."/>
        </authorList>
    </citation>
    <scope>NUCLEOTIDE SEQUENCE</scope>
    <source>
        <strain evidence="1">JCM 4434</strain>
    </source>
</reference>
<reference evidence="1" key="1">
    <citation type="journal article" date="2014" name="Int. J. Syst. Evol. Microbiol.">
        <title>Complete genome sequence of Corynebacterium casei LMG S-19264T (=DSM 44701T), isolated from a smear-ripened cheese.</title>
        <authorList>
            <consortium name="US DOE Joint Genome Institute (JGI-PGF)"/>
            <person name="Walter F."/>
            <person name="Albersmeier A."/>
            <person name="Kalinowski J."/>
            <person name="Ruckert C."/>
        </authorList>
    </citation>
    <scope>NUCLEOTIDE SEQUENCE</scope>
    <source>
        <strain evidence="1">JCM 4434</strain>
    </source>
</reference>
<proteinExistence type="predicted"/>
<evidence type="ECO:0000313" key="1">
    <source>
        <dbReference type="EMBL" id="GGU90485.1"/>
    </source>
</evidence>
<name>A0A8H9HWM0_KITAU</name>
<dbReference type="Proteomes" id="UP000610124">
    <property type="component" value="Unassembled WGS sequence"/>
</dbReference>
<dbReference type="AlphaFoldDB" id="A0A8H9HWM0"/>
<protein>
    <submittedName>
        <fullName evidence="1">Uncharacterized protein</fullName>
    </submittedName>
</protein>
<sequence length="73" mass="7869">MVLEGGLGVPVGAREGDPELGAMQVAGVRAGDSSEWEIARPEVIRPSSYGRTVCRLPRLSRCSTSPWWSQLTV</sequence>
<gene>
    <name evidence="1" type="ORF">GCM10010502_49750</name>
</gene>
<comment type="caution">
    <text evidence="1">The sequence shown here is derived from an EMBL/GenBank/DDBJ whole genome shotgun (WGS) entry which is preliminary data.</text>
</comment>